<comment type="caution">
    <text evidence="1">The sequence shown here is derived from an EMBL/GenBank/DDBJ whole genome shotgun (WGS) entry which is preliminary data.</text>
</comment>
<sequence length="55" mass="6362">MRILYKITTKEVVSKFVWDEPLCFYYTYSNVMNESSISTISGVTSCYRAFGGIFD</sequence>
<organism evidence="1 2">
    <name type="scientific">Bacteroides pyogenes JCM 6292</name>
    <dbReference type="NCBI Taxonomy" id="1235809"/>
    <lineage>
        <taxon>Bacteria</taxon>
        <taxon>Pseudomonadati</taxon>
        <taxon>Bacteroidota</taxon>
        <taxon>Bacteroidia</taxon>
        <taxon>Bacteroidales</taxon>
        <taxon>Bacteroidaceae</taxon>
        <taxon>Bacteroides</taxon>
    </lineage>
</organism>
<proteinExistence type="predicted"/>
<evidence type="ECO:0000313" key="2">
    <source>
        <dbReference type="Proteomes" id="UP000018861"/>
    </source>
</evidence>
<dbReference type="EMBL" id="BAIQ01000021">
    <property type="protein sequence ID" value="GAE15793.1"/>
    <property type="molecule type" value="Genomic_DNA"/>
</dbReference>
<protein>
    <submittedName>
        <fullName evidence="1">Uncharacterized protein</fullName>
    </submittedName>
</protein>
<evidence type="ECO:0000313" key="1">
    <source>
        <dbReference type="EMBL" id="GAE15793.1"/>
    </source>
</evidence>
<gene>
    <name evidence="1" type="ORF">JCM6292_2126</name>
</gene>
<accession>W4P8R6</accession>
<name>W4P8R6_9BACE</name>
<dbReference type="Proteomes" id="UP000018861">
    <property type="component" value="Unassembled WGS sequence"/>
</dbReference>
<reference evidence="1 2" key="1">
    <citation type="journal article" date="2014" name="Genome Announc.">
        <title>Draft Genome Sequences of Three Strains of Bacteroides pyogenes Isolated from a Cat and Swine.</title>
        <authorList>
            <person name="Sakamoto M."/>
            <person name="Oshima K."/>
            <person name="Suda W."/>
            <person name="Kitamura K."/>
            <person name="Iida T."/>
            <person name="Hattori M."/>
            <person name="Ohkuma M."/>
        </authorList>
    </citation>
    <scope>NUCLEOTIDE SEQUENCE [LARGE SCALE GENOMIC DNA]</scope>
    <source>
        <strain evidence="1 2">JCM 6292</strain>
    </source>
</reference>
<dbReference type="AlphaFoldDB" id="W4P8R6"/>